<name>A0A9P7FLG2_9AGAM</name>
<dbReference type="GO" id="GO:0071944">
    <property type="term" value="C:cell periphery"/>
    <property type="evidence" value="ECO:0007669"/>
    <property type="project" value="UniProtKB-ARBA"/>
</dbReference>
<evidence type="ECO:0000256" key="5">
    <source>
        <dbReference type="SAM" id="MobiDB-lite"/>
    </source>
</evidence>
<feature type="region of interest" description="Disordered" evidence="5">
    <location>
        <begin position="305"/>
        <end position="351"/>
    </location>
</feature>
<keyword evidence="8" id="KW-1185">Reference proteome</keyword>
<dbReference type="GO" id="GO:0016020">
    <property type="term" value="C:membrane"/>
    <property type="evidence" value="ECO:0007669"/>
    <property type="project" value="UniProtKB-SubCell"/>
</dbReference>
<dbReference type="EMBL" id="JABBWM010000001">
    <property type="protein sequence ID" value="KAG2120850.1"/>
    <property type="molecule type" value="Genomic_DNA"/>
</dbReference>
<reference evidence="7" key="1">
    <citation type="journal article" date="2020" name="New Phytol.">
        <title>Comparative genomics reveals dynamic genome evolution in host specialist ectomycorrhizal fungi.</title>
        <authorList>
            <person name="Lofgren L.A."/>
            <person name="Nguyen N.H."/>
            <person name="Vilgalys R."/>
            <person name="Ruytinx J."/>
            <person name="Liao H.L."/>
            <person name="Branco S."/>
            <person name="Kuo A."/>
            <person name="LaButti K."/>
            <person name="Lipzen A."/>
            <person name="Andreopoulos W."/>
            <person name="Pangilinan J."/>
            <person name="Riley R."/>
            <person name="Hundley H."/>
            <person name="Na H."/>
            <person name="Barry K."/>
            <person name="Grigoriev I.V."/>
            <person name="Stajich J.E."/>
            <person name="Kennedy P.G."/>
        </authorList>
    </citation>
    <scope>NUCLEOTIDE SEQUENCE</scope>
    <source>
        <strain evidence="7">FC423</strain>
    </source>
</reference>
<keyword evidence="3 6" id="KW-1133">Transmembrane helix</keyword>
<keyword evidence="4 6" id="KW-0472">Membrane</keyword>
<keyword evidence="2 6" id="KW-0812">Transmembrane</keyword>
<feature type="compositionally biased region" description="Basic and acidic residues" evidence="5">
    <location>
        <begin position="476"/>
        <end position="485"/>
    </location>
</feature>
<accession>A0A9P7FLG2</accession>
<sequence length="524" mass="53485">MSVVPPSVTSITSMSSDTSSSVAPTTAAPSSVPPSTSDSSLPASSSTRLTTSPISSLTSTMSSGIASSTTPASSQSPISADTSTVATTTSSSATSQSTTTTSSTASSSQTTSSSLTTTASSSTTTTSSSTTTFSSPTTTSPLATSTPHTTSSTPSQTSTSSTSEPSPTLPSTPSSSVTPVPVVTTLESTLFITTTNAQGQPTTTAPSIVTEVTISTNSAGAATTITVAFANPTLAPDNGTSSGSAFFRNTGAVVGVFLVVGLAAASIVLWIFFFIRRKRRISRIDHETEVEAAVAASGFGRAPLDDDNDYRSARSPQSHSLSSTQMVQRGSPVGYIPDGSGLPNSGQLISGGPFDDDNVAFNPYAGYIVEGLPTSGGYIQARSASPPPEAEQQGPPSSAGLHDIGDSSRDRKSSYGHTPTYSVASYEPLLAAYTQGSSAERGAGSPPTPPPRNPARRAHLDSVASRPTNNLSDGGADDRLDPEIRRRTRSDSLGSDDLKDEEDYSRPVLTVRNMPDGRSINSAL</sequence>
<feature type="region of interest" description="Disordered" evidence="5">
    <location>
        <begin position="436"/>
        <end position="524"/>
    </location>
</feature>
<feature type="compositionally biased region" description="Polar residues" evidence="5">
    <location>
        <begin position="314"/>
        <end position="328"/>
    </location>
</feature>
<feature type="transmembrane region" description="Helical" evidence="6">
    <location>
        <begin position="252"/>
        <end position="275"/>
    </location>
</feature>
<evidence type="ECO:0000256" key="1">
    <source>
        <dbReference type="ARBA" id="ARBA00004167"/>
    </source>
</evidence>
<evidence type="ECO:0000256" key="2">
    <source>
        <dbReference type="ARBA" id="ARBA00022692"/>
    </source>
</evidence>
<evidence type="ECO:0000313" key="8">
    <source>
        <dbReference type="Proteomes" id="UP000823399"/>
    </source>
</evidence>
<gene>
    <name evidence="7" type="ORF">F5147DRAFT_10841</name>
</gene>
<evidence type="ECO:0000256" key="6">
    <source>
        <dbReference type="SAM" id="Phobius"/>
    </source>
</evidence>
<dbReference type="PANTHER" id="PTHR15549:SF30">
    <property type="entry name" value="MID2 DOMAIN-CONTAINING PROTEIN"/>
    <property type="match status" value="1"/>
</dbReference>
<dbReference type="InterPro" id="IPR051694">
    <property type="entry name" value="Immunoregulatory_rcpt-like"/>
</dbReference>
<protein>
    <submittedName>
        <fullName evidence="7">Uncharacterized protein</fullName>
    </submittedName>
</protein>
<feature type="compositionally biased region" description="Basic and acidic residues" evidence="5">
    <location>
        <begin position="403"/>
        <end position="413"/>
    </location>
</feature>
<comment type="subcellular location">
    <subcellularLocation>
        <location evidence="1">Membrane</location>
        <topology evidence="1">Single-pass membrane protein</topology>
    </subcellularLocation>
</comment>
<feature type="region of interest" description="Disordered" evidence="5">
    <location>
        <begin position="1"/>
        <end position="180"/>
    </location>
</feature>
<dbReference type="AlphaFoldDB" id="A0A9P7FLG2"/>
<evidence type="ECO:0000256" key="4">
    <source>
        <dbReference type="ARBA" id="ARBA00023136"/>
    </source>
</evidence>
<dbReference type="RefSeq" id="XP_041300226.1">
    <property type="nucleotide sequence ID" value="XM_041428066.1"/>
</dbReference>
<feature type="region of interest" description="Disordered" evidence="5">
    <location>
        <begin position="378"/>
        <end position="420"/>
    </location>
</feature>
<evidence type="ECO:0000313" key="7">
    <source>
        <dbReference type="EMBL" id="KAG2120850.1"/>
    </source>
</evidence>
<comment type="caution">
    <text evidence="7">The sequence shown here is derived from an EMBL/GenBank/DDBJ whole genome shotgun (WGS) entry which is preliminary data.</text>
</comment>
<proteinExistence type="predicted"/>
<dbReference type="Proteomes" id="UP000823399">
    <property type="component" value="Unassembled WGS sequence"/>
</dbReference>
<dbReference type="PANTHER" id="PTHR15549">
    <property type="entry name" value="PAIRED IMMUNOGLOBULIN-LIKE TYPE 2 RECEPTOR"/>
    <property type="match status" value="1"/>
</dbReference>
<organism evidence="7 8">
    <name type="scientific">Suillus discolor</name>
    <dbReference type="NCBI Taxonomy" id="1912936"/>
    <lineage>
        <taxon>Eukaryota</taxon>
        <taxon>Fungi</taxon>
        <taxon>Dikarya</taxon>
        <taxon>Basidiomycota</taxon>
        <taxon>Agaricomycotina</taxon>
        <taxon>Agaricomycetes</taxon>
        <taxon>Agaricomycetidae</taxon>
        <taxon>Boletales</taxon>
        <taxon>Suillineae</taxon>
        <taxon>Suillaceae</taxon>
        <taxon>Suillus</taxon>
    </lineage>
</organism>
<evidence type="ECO:0000256" key="3">
    <source>
        <dbReference type="ARBA" id="ARBA00022989"/>
    </source>
</evidence>
<dbReference type="GeneID" id="64690325"/>
<dbReference type="OrthoDB" id="3256702at2759"/>